<feature type="region of interest" description="Disordered" evidence="1">
    <location>
        <begin position="116"/>
        <end position="136"/>
    </location>
</feature>
<feature type="region of interest" description="Disordered" evidence="1">
    <location>
        <begin position="18"/>
        <end position="73"/>
    </location>
</feature>
<evidence type="ECO:0000256" key="1">
    <source>
        <dbReference type="SAM" id="MobiDB-lite"/>
    </source>
</evidence>
<evidence type="ECO:0000313" key="2">
    <source>
        <dbReference type="EMBL" id="RDX43242.1"/>
    </source>
</evidence>
<dbReference type="AlphaFoldDB" id="A0A371CSH9"/>
<proteinExistence type="predicted"/>
<organism evidence="2 3">
    <name type="scientific">Lentinus brumalis</name>
    <dbReference type="NCBI Taxonomy" id="2498619"/>
    <lineage>
        <taxon>Eukaryota</taxon>
        <taxon>Fungi</taxon>
        <taxon>Dikarya</taxon>
        <taxon>Basidiomycota</taxon>
        <taxon>Agaricomycotina</taxon>
        <taxon>Agaricomycetes</taxon>
        <taxon>Polyporales</taxon>
        <taxon>Polyporaceae</taxon>
        <taxon>Lentinus</taxon>
    </lineage>
</organism>
<name>A0A371CSH9_9APHY</name>
<gene>
    <name evidence="2" type="ORF">OH76DRAFT_1234310</name>
</gene>
<protein>
    <submittedName>
        <fullName evidence="2">Uncharacterized protein</fullName>
    </submittedName>
</protein>
<accession>A0A371CSH9</accession>
<dbReference type="EMBL" id="KZ857468">
    <property type="protein sequence ID" value="RDX43242.1"/>
    <property type="molecule type" value="Genomic_DNA"/>
</dbReference>
<keyword evidence="3" id="KW-1185">Reference proteome</keyword>
<sequence>MCRTTSGNIIVHSLSTVDDVDSSPSLPHGLYHPEFPTSPRTFGRRQADTSSISNAGRRRSSASESPSLPLLPPAFIQRGHPMVNSVLLRDTFPPRRAEYGHMCYAPYLTIMPSDSSPCTHAPSRSLSTSSSDIRPGSLPARLTTAAPMAGQYGIRFARPDFLRGTNVVPSPCGPRVLHGYTRTGGVQRWTIHRGPDEGCGSRPASRFAVIILREQKRVLERKREVVDEETTPSACTRASEILASDQQRTTARYCLCIPPSAARRNQAGRSSDVQMLRSQLSASASRGPAASYIRALARRIPRKTTAAVQGGSYHYRKTMVSTRT</sequence>
<dbReference type="Proteomes" id="UP000256964">
    <property type="component" value="Unassembled WGS sequence"/>
</dbReference>
<evidence type="ECO:0000313" key="3">
    <source>
        <dbReference type="Proteomes" id="UP000256964"/>
    </source>
</evidence>
<reference evidence="2 3" key="1">
    <citation type="journal article" date="2018" name="Biotechnol. Biofuels">
        <title>Integrative visual omics of the white-rot fungus Polyporus brumalis exposes the biotechnological potential of its oxidative enzymes for delignifying raw plant biomass.</title>
        <authorList>
            <person name="Miyauchi S."/>
            <person name="Rancon A."/>
            <person name="Drula E."/>
            <person name="Hage H."/>
            <person name="Chaduli D."/>
            <person name="Favel A."/>
            <person name="Grisel S."/>
            <person name="Henrissat B."/>
            <person name="Herpoel-Gimbert I."/>
            <person name="Ruiz-Duenas F.J."/>
            <person name="Chevret D."/>
            <person name="Hainaut M."/>
            <person name="Lin J."/>
            <person name="Wang M."/>
            <person name="Pangilinan J."/>
            <person name="Lipzen A."/>
            <person name="Lesage-Meessen L."/>
            <person name="Navarro D."/>
            <person name="Riley R."/>
            <person name="Grigoriev I.V."/>
            <person name="Zhou S."/>
            <person name="Raouche S."/>
            <person name="Rosso M.N."/>
        </authorList>
    </citation>
    <scope>NUCLEOTIDE SEQUENCE [LARGE SCALE GENOMIC DNA]</scope>
    <source>
        <strain evidence="2 3">BRFM 1820</strain>
    </source>
</reference>